<dbReference type="SMART" id="SM00635">
    <property type="entry name" value="BID_2"/>
    <property type="match status" value="2"/>
</dbReference>
<dbReference type="PANTHER" id="PTHR43405:SF1">
    <property type="entry name" value="GLYCOSYL HYDROLASE DIGH"/>
    <property type="match status" value="1"/>
</dbReference>
<dbReference type="InterPro" id="IPR003343">
    <property type="entry name" value="Big_2"/>
</dbReference>
<evidence type="ECO:0000313" key="4">
    <source>
        <dbReference type="Proteomes" id="UP001597120"/>
    </source>
</evidence>
<evidence type="ECO:0000256" key="1">
    <source>
        <dbReference type="SAM" id="SignalP"/>
    </source>
</evidence>
<evidence type="ECO:0000259" key="2">
    <source>
        <dbReference type="SMART" id="SM00635"/>
    </source>
</evidence>
<dbReference type="InterPro" id="IPR052177">
    <property type="entry name" value="Divisome_Glycosyl_Hydrolase"/>
</dbReference>
<dbReference type="EMBL" id="JBHTIU010000010">
    <property type="protein sequence ID" value="MFD0868207.1"/>
    <property type="molecule type" value="Genomic_DNA"/>
</dbReference>
<dbReference type="SUPFAM" id="SSF51445">
    <property type="entry name" value="(Trans)glycosidases"/>
    <property type="match status" value="1"/>
</dbReference>
<protein>
    <submittedName>
        <fullName evidence="3">Ig-like domain-containing protein</fullName>
    </submittedName>
</protein>
<feature type="signal peptide" evidence="1">
    <location>
        <begin position="1"/>
        <end position="25"/>
    </location>
</feature>
<keyword evidence="4" id="KW-1185">Reference proteome</keyword>
<sequence>MRTKVYWLLLLSLVFGLAGAGQAGAWDAMDENGNNEPASQLLKIEIETASGISREIQVVDAPGSGDYLAVLTDRYGERTNNTSKYNVAVQVDSSFTVTQVANKAPAPGATPIWQDSPNLEIPAGGFVLLAVDDSYQQKGFKKFAAENFDVGDKVKLKLDGQAVTIEEFKSRTEELAQPSTLILDQDNMFTVPQDQSRAILSGKLTNYDKEGSYQIFIANQPVSIRDDGTFTHEVDLEPQTNYIEVRVKRGEVIQNRFSVVVYRYMRLHDEREVYLWIEQSTNLNKYPSSEAVRRMLVKAKEAGVTAVAFPVKGHEGFASYLHNEISGIPHISRITEPSKRGVPADMDVLQVFIDHSRELGLRIDAVFNLYGSGTAVDTGLTPEQFADFEEWVYRPEDGGRIVPIRQSRYKPSVYFLNPANERAQQYQMKVIEEVMRYYDVDGIVLDRARYDNLYADFSDLSRLQFESYLAGKGKSLQRWPQDVMEHQYDEQGNYMKTVNGPLFYDWLTYRSTVSKQFFINLRERIDQINTETGKQIPFAISMGSWYSSYYEVGQNWANPNIPYDSRLGLPLAELYTEEYTQTGFGTKDIFDYMILGTYYNTPSAVKRGITMIHTLLEEEFPVYAGFQLQQLPDPEDQRESFQAALKFTNGIKLFDLSVINWDVQKAALEDRPYVKPYQLGLSIPDQYELPEHLRQYVADGYIEADFYNQNRGIGTIAVYSDEFGPTTGTSGSYGVEVVVGADGKVLDVVNKQQAIRWNWSGNRPNNSVIPNGGFVISALDNDGVRTLRQLLAYVYSEGDLARAAALRGHLDYDGITTSDSVLEMKGNVQVLGPGRAQVTLNGMQAEMDEYGDFVGRVDLRPGLNTIRIDVWVDGRKTNSQTVRVTRNEAELTGLEFERDEYVLRTGESVHPRLTAIYSDGSRSVPGSGVEYRSNRPEVVSVAADGTLTGLRQGESVITAVYGNRAAETLVRVTPAAQLVSIEVDDNDYSLIVGQTHQTEVTAVYSDGTRERVTADSFRSSHVRVADVSETGLVTALKPGRADITVEYGGKKAVIRVKVFNNDNGKGKNK</sequence>
<feature type="domain" description="BIG2" evidence="2">
    <location>
        <begin position="977"/>
        <end position="1057"/>
    </location>
</feature>
<keyword evidence="1" id="KW-0732">Signal</keyword>
<dbReference type="PANTHER" id="PTHR43405">
    <property type="entry name" value="GLYCOSYL HYDROLASE DIGH"/>
    <property type="match status" value="1"/>
</dbReference>
<feature type="domain" description="BIG2" evidence="2">
    <location>
        <begin position="890"/>
        <end position="971"/>
    </location>
</feature>
<dbReference type="SUPFAM" id="SSF49373">
    <property type="entry name" value="Invasin/intimin cell-adhesion fragments"/>
    <property type="match status" value="2"/>
</dbReference>
<dbReference type="Gene3D" id="2.60.40.1080">
    <property type="match status" value="2"/>
</dbReference>
<dbReference type="Pfam" id="PF02368">
    <property type="entry name" value="Big_2"/>
    <property type="match status" value="1"/>
</dbReference>
<name>A0ABW3D475_9BACL</name>
<dbReference type="InterPro" id="IPR017853">
    <property type="entry name" value="GH"/>
</dbReference>
<accession>A0ABW3D475</accession>
<gene>
    <name evidence="3" type="ORF">ACFQ03_03530</name>
</gene>
<reference evidence="4" key="1">
    <citation type="journal article" date="2019" name="Int. J. Syst. Evol. Microbiol.">
        <title>The Global Catalogue of Microorganisms (GCM) 10K type strain sequencing project: providing services to taxonomists for standard genome sequencing and annotation.</title>
        <authorList>
            <consortium name="The Broad Institute Genomics Platform"/>
            <consortium name="The Broad Institute Genome Sequencing Center for Infectious Disease"/>
            <person name="Wu L."/>
            <person name="Ma J."/>
        </authorList>
    </citation>
    <scope>NUCLEOTIDE SEQUENCE [LARGE SCALE GENOMIC DNA]</scope>
    <source>
        <strain evidence="4">CCUG 57263</strain>
    </source>
</reference>
<organism evidence="3 4">
    <name type="scientific">Paenibacillus residui</name>
    <dbReference type="NCBI Taxonomy" id="629724"/>
    <lineage>
        <taxon>Bacteria</taxon>
        <taxon>Bacillati</taxon>
        <taxon>Bacillota</taxon>
        <taxon>Bacilli</taxon>
        <taxon>Bacillales</taxon>
        <taxon>Paenibacillaceae</taxon>
        <taxon>Paenibacillus</taxon>
    </lineage>
</organism>
<feature type="chain" id="PRO_5046714864" evidence="1">
    <location>
        <begin position="26"/>
        <end position="1069"/>
    </location>
</feature>
<dbReference type="InterPro" id="IPR013783">
    <property type="entry name" value="Ig-like_fold"/>
</dbReference>
<dbReference type="RefSeq" id="WP_379286094.1">
    <property type="nucleotide sequence ID" value="NZ_JBHTIU010000010.1"/>
</dbReference>
<dbReference type="Gene3D" id="3.20.20.80">
    <property type="entry name" value="Glycosidases"/>
    <property type="match status" value="1"/>
</dbReference>
<dbReference type="Gene3D" id="2.60.40.10">
    <property type="entry name" value="Immunoglobulins"/>
    <property type="match status" value="1"/>
</dbReference>
<evidence type="ECO:0000313" key="3">
    <source>
        <dbReference type="EMBL" id="MFD0868207.1"/>
    </source>
</evidence>
<dbReference type="Proteomes" id="UP001597120">
    <property type="component" value="Unassembled WGS sequence"/>
</dbReference>
<proteinExistence type="predicted"/>
<dbReference type="InterPro" id="IPR008964">
    <property type="entry name" value="Invasin/intimin_cell_adhesion"/>
</dbReference>
<comment type="caution">
    <text evidence="3">The sequence shown here is derived from an EMBL/GenBank/DDBJ whole genome shotgun (WGS) entry which is preliminary data.</text>
</comment>